<evidence type="ECO:0000259" key="8">
    <source>
        <dbReference type="SMART" id="SM01038"/>
    </source>
</evidence>
<dbReference type="InterPro" id="IPR050347">
    <property type="entry name" value="Bact_Beta-galactosidase"/>
</dbReference>
<dbReference type="Pfam" id="PF02836">
    <property type="entry name" value="Glyco_hydro_2_C"/>
    <property type="match status" value="1"/>
</dbReference>
<dbReference type="SUPFAM" id="SSF49785">
    <property type="entry name" value="Galactose-binding domain-like"/>
    <property type="match status" value="1"/>
</dbReference>
<dbReference type="STRING" id="1921764.BSR28_03890"/>
<comment type="catalytic activity">
    <reaction evidence="1">
        <text>Hydrolysis of terminal non-reducing beta-D-galactose residues in beta-D-galactosides.</text>
        <dbReference type="EC" id="3.2.1.23"/>
    </reaction>
</comment>
<dbReference type="InterPro" id="IPR004199">
    <property type="entry name" value="B-gal_small/dom_5"/>
</dbReference>
<dbReference type="PANTHER" id="PTHR46323:SF2">
    <property type="entry name" value="BETA-GALACTOSIDASE"/>
    <property type="match status" value="1"/>
</dbReference>
<dbReference type="InterPro" id="IPR011013">
    <property type="entry name" value="Gal_mutarotase_sf_dom"/>
</dbReference>
<accession>A0A1Q5PND3</accession>
<dbReference type="Gene3D" id="2.60.40.10">
    <property type="entry name" value="Immunoglobulins"/>
    <property type="match status" value="1"/>
</dbReference>
<evidence type="ECO:0000256" key="1">
    <source>
        <dbReference type="ARBA" id="ARBA00001412"/>
    </source>
</evidence>
<dbReference type="SUPFAM" id="SSF51445">
    <property type="entry name" value="(Trans)glycosidases"/>
    <property type="match status" value="1"/>
</dbReference>
<dbReference type="PRINTS" id="PR00132">
    <property type="entry name" value="GLHYDRLASE2"/>
</dbReference>
<dbReference type="InterPro" id="IPR006101">
    <property type="entry name" value="Glyco_hydro_2"/>
</dbReference>
<dbReference type="SMART" id="SM01038">
    <property type="entry name" value="Bgal_small_N"/>
    <property type="match status" value="1"/>
</dbReference>
<comment type="caution">
    <text evidence="9">The sequence shown here is derived from an EMBL/GenBank/DDBJ whole genome shotgun (WGS) entry which is preliminary data.</text>
</comment>
<dbReference type="InterPro" id="IPR017853">
    <property type="entry name" value="GH"/>
</dbReference>
<dbReference type="PANTHER" id="PTHR46323">
    <property type="entry name" value="BETA-GALACTOSIDASE"/>
    <property type="match status" value="1"/>
</dbReference>
<dbReference type="InterPro" id="IPR036156">
    <property type="entry name" value="Beta-gal/glucu_dom_sf"/>
</dbReference>
<dbReference type="RefSeq" id="WP_073709053.1">
    <property type="nucleotide sequence ID" value="NZ_MQSV01000002.1"/>
</dbReference>
<dbReference type="AlphaFoldDB" id="A0A1Q5PND3"/>
<dbReference type="Gene3D" id="3.20.20.80">
    <property type="entry name" value="Glycosidases"/>
    <property type="match status" value="1"/>
</dbReference>
<dbReference type="EC" id="3.2.1.23" evidence="3"/>
<evidence type="ECO:0000256" key="5">
    <source>
        <dbReference type="ARBA" id="ARBA00022801"/>
    </source>
</evidence>
<evidence type="ECO:0000256" key="3">
    <source>
        <dbReference type="ARBA" id="ARBA00012756"/>
    </source>
</evidence>
<gene>
    <name evidence="9" type="ORF">BSR29_04325</name>
</gene>
<evidence type="ECO:0000256" key="7">
    <source>
        <dbReference type="ARBA" id="ARBA00032230"/>
    </source>
</evidence>
<dbReference type="SUPFAM" id="SSF74650">
    <property type="entry name" value="Galactose mutarotase-like"/>
    <property type="match status" value="1"/>
</dbReference>
<evidence type="ECO:0000256" key="6">
    <source>
        <dbReference type="ARBA" id="ARBA00023295"/>
    </source>
</evidence>
<dbReference type="Pfam" id="PF02837">
    <property type="entry name" value="Glyco_hydro_2_N"/>
    <property type="match status" value="1"/>
</dbReference>
<dbReference type="Proteomes" id="UP000186785">
    <property type="component" value="Unassembled WGS sequence"/>
</dbReference>
<dbReference type="InterPro" id="IPR006103">
    <property type="entry name" value="Glyco_hydro_2_cat"/>
</dbReference>
<dbReference type="GO" id="GO:0004565">
    <property type="term" value="F:beta-galactosidase activity"/>
    <property type="evidence" value="ECO:0007669"/>
    <property type="project" value="UniProtKB-EC"/>
</dbReference>
<sequence length="1100" mass="123178">MAVDLLNPTNDDYLPDGGSLAPARSYSLDSEPHISLNGDWQFNYYDTDPNPEIALQEPKDLSEFTVLRSSAPKTAQLPNHWVLDPEIPSNPCYTNLAYPFPLNPPFAPAKNPTMDYWREIVIPADWTEKEGIRLRFEGVESQYRVWLNGQWVGFATGSRLAHEFEIGSFLKPGSNQLFIRVNQFGRGSYLEDQDQWWLPGVFRDISLQYLPQGQVEDRWIKTDYDAATGRGLLEINLRIRGLGSLDESERQELSEAIKVKVSQQPRLKSPFLKPVAELAEVASEDFVTHQVQWQVTEREGQTWLSSSPIEIPDAQPWSADRPNLYSLVIDAAGAVLEAEVGLRRVELVAGQVLANGQPLKLLGANRHEVNPERGRVWDQDYALQDLLTLKAFNFNAIRTSHYPPHPKLLELADRIGLWVCLEADMETHGFEFCGWDNNPPAVPEWKEAFVDRIRRTFERDKNHPSIAIWSLGNEAFTGPNLAAMGQWIKAQDPRLLVHYEADRTLSYSDIYSRMYPTLEEVETLLNGEPEAPVAGAHHAASKVEPKDRPRLREAPYLTVEYLHAMGTGPGNVEGYLSKLGHRRHLGGFIWEWRDHSLWQETEKGRRLAYGGDFGEPIHDGNFVSDGLLTAEGKITSGLLNLANQQSPLRVRFDLGDRTDAPNDYDDSTPEKALTEAEFAAASIYVEAQCTLDYLQGAFLKWELQEVGAEQEIPRRTLGPLVALPKLAAGQRWEIDKGPIEAALNQMRHEGVSEAALVIKLLHDSWSLPDLYPVRAFDNGQPVGYQEDSKRVMNLNSITVSLAPRERQDIGIQVADSLELSRDGQLQKLLGVEVLGATLAAWRAPTDNDNGHGALDYFGFTELDDLGSGRGSRAESSSERWAGFNLDKLERQLVRTCSTEESFTVVERWAAPVYDYGGVLTWVYRKVASAIDVDLDFEPFGTWPTCIPRLGVTIPLPGVGWKASWGGFGPGVAYADMRQGGWWGNFEADAKDLVEPNVVPQEGNYHPAVRVLELSNPDGKVLRFDNFAGSNPLGFSISEYSAAEITAAGHWDDLPAATRTYLTFDWVQHGMGTRSCGPDVRPEYQGRIGKFDGSFRILRKS</sequence>
<name>A0A1Q5PND3_9ACTO</name>
<evidence type="ECO:0000256" key="4">
    <source>
        <dbReference type="ARBA" id="ARBA00013303"/>
    </source>
</evidence>
<dbReference type="GO" id="GO:0030246">
    <property type="term" value="F:carbohydrate binding"/>
    <property type="evidence" value="ECO:0007669"/>
    <property type="project" value="InterPro"/>
</dbReference>
<dbReference type="InterPro" id="IPR013783">
    <property type="entry name" value="Ig-like_fold"/>
</dbReference>
<keyword evidence="5" id="KW-0378">Hydrolase</keyword>
<evidence type="ECO:0000256" key="2">
    <source>
        <dbReference type="ARBA" id="ARBA00007401"/>
    </source>
</evidence>
<feature type="domain" description="Beta galactosidase small chain/" evidence="8">
    <location>
        <begin position="810"/>
        <end position="1097"/>
    </location>
</feature>
<dbReference type="Gene3D" id="2.60.120.260">
    <property type="entry name" value="Galactose-binding domain-like"/>
    <property type="match status" value="1"/>
</dbReference>
<dbReference type="InterPro" id="IPR014718">
    <property type="entry name" value="GH-type_carb-bd"/>
</dbReference>
<dbReference type="Gene3D" id="2.70.98.10">
    <property type="match status" value="1"/>
</dbReference>
<organism evidence="9 10">
    <name type="scientific">Boudabousia liubingyangii</name>
    <dbReference type="NCBI Taxonomy" id="1921764"/>
    <lineage>
        <taxon>Bacteria</taxon>
        <taxon>Bacillati</taxon>
        <taxon>Actinomycetota</taxon>
        <taxon>Actinomycetes</taxon>
        <taxon>Actinomycetales</taxon>
        <taxon>Actinomycetaceae</taxon>
        <taxon>Boudabousia</taxon>
    </lineage>
</organism>
<keyword evidence="6" id="KW-0326">Glycosidase</keyword>
<dbReference type="InterPro" id="IPR023232">
    <property type="entry name" value="Glyco_hydro_2_AS"/>
</dbReference>
<dbReference type="Pfam" id="PF02929">
    <property type="entry name" value="Bgal_small_N"/>
    <property type="match status" value="1"/>
</dbReference>
<evidence type="ECO:0000313" key="10">
    <source>
        <dbReference type="Proteomes" id="UP000186785"/>
    </source>
</evidence>
<dbReference type="SUPFAM" id="SSF49303">
    <property type="entry name" value="beta-Galactosidase/glucuronidase domain"/>
    <property type="match status" value="1"/>
</dbReference>
<protein>
    <recommendedName>
        <fullName evidence="4">Beta-galactosidase</fullName>
        <ecNumber evidence="3">3.2.1.23</ecNumber>
    </recommendedName>
    <alternativeName>
        <fullName evidence="7">Lactase</fullName>
    </alternativeName>
</protein>
<evidence type="ECO:0000313" key="9">
    <source>
        <dbReference type="EMBL" id="OKL49064.1"/>
    </source>
</evidence>
<dbReference type="GO" id="GO:0005990">
    <property type="term" value="P:lactose catabolic process"/>
    <property type="evidence" value="ECO:0007669"/>
    <property type="project" value="TreeGrafter"/>
</dbReference>
<dbReference type="InterPro" id="IPR008979">
    <property type="entry name" value="Galactose-bd-like_sf"/>
</dbReference>
<reference evidence="9 10" key="1">
    <citation type="submission" date="2016-11" db="EMBL/GenBank/DDBJ databases">
        <title>Actinomyces gypaetusis sp. nov. isolated from the vulture Gypaetus barbatus in Qinghai Tibet Plateau China.</title>
        <authorList>
            <person name="Meng X."/>
        </authorList>
    </citation>
    <scope>NUCLEOTIDE SEQUENCE [LARGE SCALE GENOMIC DNA]</scope>
    <source>
        <strain evidence="9 10">VUL4_2</strain>
    </source>
</reference>
<dbReference type="InterPro" id="IPR006104">
    <property type="entry name" value="Glyco_hydro_2_N"/>
</dbReference>
<dbReference type="GO" id="GO:0009341">
    <property type="term" value="C:beta-galactosidase complex"/>
    <property type="evidence" value="ECO:0007669"/>
    <property type="project" value="InterPro"/>
</dbReference>
<dbReference type="EMBL" id="MQSV01000002">
    <property type="protein sequence ID" value="OKL49064.1"/>
    <property type="molecule type" value="Genomic_DNA"/>
</dbReference>
<dbReference type="PROSITE" id="PS00608">
    <property type="entry name" value="GLYCOSYL_HYDROL_F2_2"/>
    <property type="match status" value="1"/>
</dbReference>
<proteinExistence type="inferred from homology"/>
<comment type="similarity">
    <text evidence="2">Belongs to the glycosyl hydrolase 2 family.</text>
</comment>
<dbReference type="OrthoDB" id="9762066at2"/>
<keyword evidence="10" id="KW-1185">Reference proteome</keyword>